<feature type="transmembrane region" description="Helical" evidence="10">
    <location>
        <begin position="271"/>
        <end position="291"/>
    </location>
</feature>
<evidence type="ECO:0000256" key="8">
    <source>
        <dbReference type="ARBA" id="ARBA00023170"/>
    </source>
</evidence>
<evidence type="ECO:0000256" key="5">
    <source>
        <dbReference type="ARBA" id="ARBA00022725"/>
    </source>
</evidence>
<comment type="similarity">
    <text evidence="10">Belongs to the insect chemoreceptor superfamily. Heteromeric odorant receptor channel (TC 1.A.69) family.</text>
</comment>
<feature type="transmembrane region" description="Helical" evidence="10">
    <location>
        <begin position="152"/>
        <end position="178"/>
    </location>
</feature>
<proteinExistence type="inferred from homology"/>
<keyword evidence="2" id="KW-1003">Cell membrane</keyword>
<dbReference type="EMBL" id="AP028921">
    <property type="protein sequence ID" value="BET02148.1"/>
    <property type="molecule type" value="Genomic_DNA"/>
</dbReference>
<evidence type="ECO:0000256" key="6">
    <source>
        <dbReference type="ARBA" id="ARBA00022989"/>
    </source>
</evidence>
<dbReference type="InterPro" id="IPR004117">
    <property type="entry name" value="7tm6_olfct_rcpt"/>
</dbReference>
<dbReference type="PANTHER" id="PTHR21137:SF35">
    <property type="entry name" value="ODORANT RECEPTOR 19A-RELATED"/>
    <property type="match status" value="1"/>
</dbReference>
<keyword evidence="5 10" id="KW-0552">Olfaction</keyword>
<protein>
    <recommendedName>
        <fullName evidence="10">Odorant receptor</fullName>
    </recommendedName>
</protein>
<accession>A0ABN7BCN9</accession>
<evidence type="ECO:0000256" key="10">
    <source>
        <dbReference type="RuleBase" id="RU351113"/>
    </source>
</evidence>
<keyword evidence="9 10" id="KW-0807">Transducer</keyword>
<keyword evidence="3 10" id="KW-0716">Sensory transduction</keyword>
<gene>
    <name evidence="11" type="ORF">NTJ_14966</name>
</gene>
<evidence type="ECO:0000256" key="4">
    <source>
        <dbReference type="ARBA" id="ARBA00022692"/>
    </source>
</evidence>
<evidence type="ECO:0000256" key="7">
    <source>
        <dbReference type="ARBA" id="ARBA00023136"/>
    </source>
</evidence>
<sequence length="414" mass="47096">MSDTSIRQLKAGYAPRDRERAVPLVKKRFLDKIVNLLDRLHFWITLDATFAQVIRLVLIPSHGVFYATLIMATVNEFKHGSVISTVKSAFVSGPSSVAVFKLFVIVRHRKTLKDITNSMDSMMDGILSRRIHPDCERELKSRYRSCRRLYKVVVYFGCTVTTHATVTPLVATLINALLSDDPLPFESWPMFLVSYCWMAINTFCIGHVLYMFDATYFAMADNLQIHFAALKSYLENLDLTKNDEIDLTLCLKNHMELLRLCRMFRRICRKVIVTTRMLTMLLLCAGTFVLTSAGPEFTPNDRGNLLSTLIYIAAVFFNYCRCADNIAHQLDELNTDVYNAKWVDASASQKRSILNMMTISRMEPKFCGIASINLDTFVNVMRGVYSYYNFLTAVDITEPVAAPVEPAEELADTI</sequence>
<name>A0ABN7BCN9_9HEMI</name>
<keyword evidence="7 10" id="KW-0472">Membrane</keyword>
<dbReference type="Proteomes" id="UP001307889">
    <property type="component" value="Chromosome 13"/>
</dbReference>
<evidence type="ECO:0000256" key="9">
    <source>
        <dbReference type="ARBA" id="ARBA00023224"/>
    </source>
</evidence>
<keyword evidence="6 10" id="KW-1133">Transmembrane helix</keyword>
<comment type="caution">
    <text evidence="10">Lacks conserved residue(s) required for the propagation of feature annotation.</text>
</comment>
<dbReference type="Pfam" id="PF02949">
    <property type="entry name" value="7tm_6"/>
    <property type="match status" value="1"/>
</dbReference>
<keyword evidence="8 10" id="KW-0675">Receptor</keyword>
<organism evidence="11 12">
    <name type="scientific">Nesidiocoris tenuis</name>
    <dbReference type="NCBI Taxonomy" id="355587"/>
    <lineage>
        <taxon>Eukaryota</taxon>
        <taxon>Metazoa</taxon>
        <taxon>Ecdysozoa</taxon>
        <taxon>Arthropoda</taxon>
        <taxon>Hexapoda</taxon>
        <taxon>Insecta</taxon>
        <taxon>Pterygota</taxon>
        <taxon>Neoptera</taxon>
        <taxon>Paraneoptera</taxon>
        <taxon>Hemiptera</taxon>
        <taxon>Heteroptera</taxon>
        <taxon>Panheteroptera</taxon>
        <taxon>Cimicomorpha</taxon>
        <taxon>Miridae</taxon>
        <taxon>Dicyphina</taxon>
        <taxon>Nesidiocoris</taxon>
    </lineage>
</organism>
<evidence type="ECO:0000313" key="11">
    <source>
        <dbReference type="EMBL" id="BET02148.1"/>
    </source>
</evidence>
<evidence type="ECO:0000256" key="1">
    <source>
        <dbReference type="ARBA" id="ARBA00004651"/>
    </source>
</evidence>
<evidence type="ECO:0000256" key="3">
    <source>
        <dbReference type="ARBA" id="ARBA00022606"/>
    </source>
</evidence>
<keyword evidence="4 10" id="KW-0812">Transmembrane</keyword>
<evidence type="ECO:0000256" key="2">
    <source>
        <dbReference type="ARBA" id="ARBA00022475"/>
    </source>
</evidence>
<feature type="transmembrane region" description="Helical" evidence="10">
    <location>
        <begin position="303"/>
        <end position="320"/>
    </location>
</feature>
<comment type="subcellular location">
    <subcellularLocation>
        <location evidence="1 10">Cell membrane</location>
        <topology evidence="1 10">Multi-pass membrane protein</topology>
    </subcellularLocation>
</comment>
<feature type="transmembrane region" description="Helical" evidence="10">
    <location>
        <begin position="190"/>
        <end position="212"/>
    </location>
</feature>
<evidence type="ECO:0000313" key="12">
    <source>
        <dbReference type="Proteomes" id="UP001307889"/>
    </source>
</evidence>
<reference evidence="11 12" key="1">
    <citation type="submission" date="2023-09" db="EMBL/GenBank/DDBJ databases">
        <title>Nesidiocoris tenuis whole genome shotgun sequence.</title>
        <authorList>
            <person name="Shibata T."/>
            <person name="Shimoda M."/>
            <person name="Kobayashi T."/>
            <person name="Uehara T."/>
        </authorList>
    </citation>
    <scope>NUCLEOTIDE SEQUENCE [LARGE SCALE GENOMIC DNA]</scope>
    <source>
        <strain evidence="11 12">Japan</strain>
    </source>
</reference>
<dbReference type="PANTHER" id="PTHR21137">
    <property type="entry name" value="ODORANT RECEPTOR"/>
    <property type="match status" value="1"/>
</dbReference>
<keyword evidence="12" id="KW-1185">Reference proteome</keyword>